<keyword evidence="2" id="KW-1185">Reference proteome</keyword>
<evidence type="ECO:0000313" key="2">
    <source>
        <dbReference type="Proteomes" id="UP000767947"/>
    </source>
</evidence>
<comment type="caution">
    <text evidence="1">The sequence shown here is derived from an EMBL/GenBank/DDBJ whole genome shotgun (WGS) entry which is preliminary data.</text>
</comment>
<dbReference type="EMBL" id="JAAMPT010000209">
    <property type="protein sequence ID" value="NMH26174.1"/>
    <property type="molecule type" value="Genomic_DNA"/>
</dbReference>
<organism evidence="1 2">
    <name type="scientific">Flavobacterium solisilvae</name>
    <dbReference type="NCBI Taxonomy" id="1852019"/>
    <lineage>
        <taxon>Bacteria</taxon>
        <taxon>Pseudomonadati</taxon>
        <taxon>Bacteroidota</taxon>
        <taxon>Flavobacteriia</taxon>
        <taxon>Flavobacteriales</taxon>
        <taxon>Flavobacteriaceae</taxon>
        <taxon>Flavobacterium</taxon>
    </lineage>
</organism>
<proteinExistence type="predicted"/>
<dbReference type="RefSeq" id="WP_169524868.1">
    <property type="nucleotide sequence ID" value="NZ_JAAMPT010000209.1"/>
</dbReference>
<gene>
    <name evidence="1" type="ORF">G6042_12955</name>
</gene>
<protein>
    <submittedName>
        <fullName evidence="1">Uncharacterized protein</fullName>
    </submittedName>
</protein>
<dbReference type="Proteomes" id="UP000767947">
    <property type="component" value="Unassembled WGS sequence"/>
</dbReference>
<reference evidence="1 2" key="1">
    <citation type="submission" date="2020-02" db="EMBL/GenBank/DDBJ databases">
        <title>Flavobacterium sp. genome.</title>
        <authorList>
            <person name="Jung H.S."/>
            <person name="Baek J.H."/>
            <person name="Jeon C.O."/>
        </authorList>
    </citation>
    <scope>NUCLEOTIDE SEQUENCE [LARGE SCALE GENOMIC DNA]</scope>
    <source>
        <strain evidence="1 2">SE-s27</strain>
    </source>
</reference>
<accession>A0ABX1QYB2</accession>
<name>A0ABX1QYB2_9FLAO</name>
<evidence type="ECO:0000313" key="1">
    <source>
        <dbReference type="EMBL" id="NMH26174.1"/>
    </source>
</evidence>
<sequence length="95" mass="10872">MNSENIKSELISEVQKLLNRPENKIGGNSSGLEKIKAMSEHIGKADNFSKKIVDLLNEILVKNNVEFKDEKEKDDLIEYLKPTITELIQKFILND</sequence>